<evidence type="ECO:0000256" key="1">
    <source>
        <dbReference type="ARBA" id="ARBA00004123"/>
    </source>
</evidence>
<dbReference type="InterPro" id="IPR001680">
    <property type="entry name" value="WD40_rpt"/>
</dbReference>
<evidence type="ECO:0000256" key="2">
    <source>
        <dbReference type="ARBA" id="ARBA00022574"/>
    </source>
</evidence>
<dbReference type="Proteomes" id="UP000799538">
    <property type="component" value="Unassembled WGS sequence"/>
</dbReference>
<organism evidence="9 10">
    <name type="scientific">Elsinoe ampelina</name>
    <dbReference type="NCBI Taxonomy" id="302913"/>
    <lineage>
        <taxon>Eukaryota</taxon>
        <taxon>Fungi</taxon>
        <taxon>Dikarya</taxon>
        <taxon>Ascomycota</taxon>
        <taxon>Pezizomycotina</taxon>
        <taxon>Dothideomycetes</taxon>
        <taxon>Dothideomycetidae</taxon>
        <taxon>Myriangiales</taxon>
        <taxon>Elsinoaceae</taxon>
        <taxon>Elsinoe</taxon>
    </lineage>
</organism>
<keyword evidence="10" id="KW-1185">Reference proteome</keyword>
<dbReference type="PANTHER" id="PTHR45903:SF1">
    <property type="entry name" value="GLUTAMATE-RICH WD REPEAT-CONTAINING PROTEIN 1"/>
    <property type="match status" value="1"/>
</dbReference>
<dbReference type="InterPro" id="IPR019775">
    <property type="entry name" value="WD40_repeat_CS"/>
</dbReference>
<dbReference type="SMART" id="SM00320">
    <property type="entry name" value="WD40"/>
    <property type="match status" value="4"/>
</dbReference>
<dbReference type="Pfam" id="PF12265">
    <property type="entry name" value="CAF1C_H4-bd"/>
    <property type="match status" value="1"/>
</dbReference>
<accession>A0A6A6GIX1</accession>
<feature type="region of interest" description="Disordered" evidence="7">
    <location>
        <begin position="1"/>
        <end position="68"/>
    </location>
</feature>
<dbReference type="GO" id="GO:0005730">
    <property type="term" value="C:nucleolus"/>
    <property type="evidence" value="ECO:0007669"/>
    <property type="project" value="TreeGrafter"/>
</dbReference>
<dbReference type="AlphaFoldDB" id="A0A6A6GIX1"/>
<dbReference type="PROSITE" id="PS00678">
    <property type="entry name" value="WD_REPEATS_1"/>
    <property type="match status" value="1"/>
</dbReference>
<feature type="region of interest" description="Disordered" evidence="7">
    <location>
        <begin position="153"/>
        <end position="183"/>
    </location>
</feature>
<evidence type="ECO:0000256" key="3">
    <source>
        <dbReference type="ARBA" id="ARBA00022737"/>
    </source>
</evidence>
<evidence type="ECO:0000259" key="8">
    <source>
        <dbReference type="Pfam" id="PF12265"/>
    </source>
</evidence>
<dbReference type="PANTHER" id="PTHR45903">
    <property type="entry name" value="GLUTAMATE-RICH WD REPEAT-CONTAINING PROTEIN 1"/>
    <property type="match status" value="1"/>
</dbReference>
<feature type="compositionally biased region" description="Basic and acidic residues" evidence="7">
    <location>
        <begin position="1"/>
        <end position="24"/>
    </location>
</feature>
<dbReference type="EMBL" id="ML992503">
    <property type="protein sequence ID" value="KAF2225682.1"/>
    <property type="molecule type" value="Genomic_DNA"/>
</dbReference>
<evidence type="ECO:0000256" key="4">
    <source>
        <dbReference type="ARBA" id="ARBA00023242"/>
    </source>
</evidence>
<dbReference type="InterPro" id="IPR036322">
    <property type="entry name" value="WD40_repeat_dom_sf"/>
</dbReference>
<dbReference type="SUPFAM" id="SSF50978">
    <property type="entry name" value="WD40 repeat-like"/>
    <property type="match status" value="1"/>
</dbReference>
<evidence type="ECO:0000256" key="6">
    <source>
        <dbReference type="PROSITE-ProRule" id="PRU00221"/>
    </source>
</evidence>
<dbReference type="InterPro" id="IPR015943">
    <property type="entry name" value="WD40/YVTN_repeat-like_dom_sf"/>
</dbReference>
<dbReference type="InterPro" id="IPR022052">
    <property type="entry name" value="Histone-bd_RBBP4-like_N"/>
</dbReference>
<feature type="repeat" description="WD" evidence="6">
    <location>
        <begin position="300"/>
        <end position="342"/>
    </location>
</feature>
<comment type="subcellular location">
    <subcellularLocation>
        <location evidence="1">Nucleus</location>
    </subcellularLocation>
</comment>
<dbReference type="PROSITE" id="PS50294">
    <property type="entry name" value="WD_REPEATS_REGION"/>
    <property type="match status" value="2"/>
</dbReference>
<proteinExistence type="predicted"/>
<evidence type="ECO:0000313" key="10">
    <source>
        <dbReference type="Proteomes" id="UP000799538"/>
    </source>
</evidence>
<evidence type="ECO:0000256" key="7">
    <source>
        <dbReference type="SAM" id="MobiDB-lite"/>
    </source>
</evidence>
<feature type="compositionally biased region" description="Acidic residues" evidence="7">
    <location>
        <begin position="32"/>
        <end position="49"/>
    </location>
</feature>
<reference evidence="10" key="1">
    <citation type="journal article" date="2020" name="Stud. Mycol.">
        <title>101 Dothideomycetes genomes: A test case for predicting lifestyles and emergence of pathogens.</title>
        <authorList>
            <person name="Haridas S."/>
            <person name="Albert R."/>
            <person name="Binder M."/>
            <person name="Bloem J."/>
            <person name="LaButti K."/>
            <person name="Salamov A."/>
            <person name="Andreopoulos B."/>
            <person name="Baker S."/>
            <person name="Barry K."/>
            <person name="Bills G."/>
            <person name="Bluhm B."/>
            <person name="Cannon C."/>
            <person name="Castanera R."/>
            <person name="Culley D."/>
            <person name="Daum C."/>
            <person name="Ezra D."/>
            <person name="Gonzalez J."/>
            <person name="Henrissat B."/>
            <person name="Kuo A."/>
            <person name="Liang C."/>
            <person name="Lipzen A."/>
            <person name="Lutzoni F."/>
            <person name="Magnuson J."/>
            <person name="Mondo S."/>
            <person name="Nolan M."/>
            <person name="Ohm R."/>
            <person name="Pangilinan J."/>
            <person name="Park H.-J."/>
            <person name="Ramirez L."/>
            <person name="Alfaro M."/>
            <person name="Sun H."/>
            <person name="Tritt A."/>
            <person name="Yoshinaga Y."/>
            <person name="Zwiers L.-H."/>
            <person name="Turgeon B."/>
            <person name="Goodwin S."/>
            <person name="Spatafora J."/>
            <person name="Crous P."/>
            <person name="Grigoriev I."/>
        </authorList>
    </citation>
    <scope>NUCLEOTIDE SEQUENCE [LARGE SCALE GENOMIC DNA]</scope>
    <source>
        <strain evidence="10">CECT 20119</strain>
    </source>
</reference>
<evidence type="ECO:0000256" key="5">
    <source>
        <dbReference type="ARBA" id="ARBA00040876"/>
    </source>
</evidence>
<feature type="compositionally biased region" description="Acidic residues" evidence="7">
    <location>
        <begin position="164"/>
        <end position="176"/>
    </location>
</feature>
<dbReference type="PRINTS" id="PR00320">
    <property type="entry name" value="GPROTEINBRPT"/>
</dbReference>
<keyword evidence="3" id="KW-0677">Repeat</keyword>
<name>A0A6A6GIX1_9PEZI</name>
<dbReference type="OrthoDB" id="2161379at2759"/>
<dbReference type="Pfam" id="PF00400">
    <property type="entry name" value="WD40"/>
    <property type="match status" value="2"/>
</dbReference>
<dbReference type="PROSITE" id="PS50082">
    <property type="entry name" value="WD_REPEATS_2"/>
    <property type="match status" value="2"/>
</dbReference>
<sequence length="587" mass="64245">MSKRSAAETDHDAQALKSGQRPEQEQNGGDIPEFEDEFEDEFESEDEIFEAGVDGRPDAEREAEEQEAMDLDQATFIPGRTALGAGESLAPDLSTYEMLHTLEAPWPCLSCDVLRDHFGDNRKTYPATVYSVAGTQAARGREKENQIMVMKMSGLGRMEKEGSDSEDEDEDEDENSDPILETRTIPLATCTNRIRAHQAPQATAARPGTTLTAAMTESGDVLIHDVTPHLSSFDTPGTVISIQQDKPVSTIRAHKKVEGYALDWSPLVPTGKLLTGDSDGKIFATMRTEGGGFVTDTNPFTGHQGSVEEIQWSPSEKNVFASASSDGTVKIWDARSKSRKPAVSVQVSKHDVNVLSWSKLTTHLLASGADDGEWAVWDLRQWKPSSQGASVATKQNAVASFNFHKEQITSVEWHPTDDSIVSVAAGDNTVSLWDLSTEIDDEESKDTAGVNDYPPQLLFVHYMDQVKEVHWHPQIPGALMATGGSGFGYVTCVLAWRDLLANLPIASSRPSACKLILFGQSRSATTGSPAFRNQPILDRQRPVKTSVTQIRLDRHGRSSTFVVMYRRKSAPSKESRDDADGGFLLSS</sequence>
<protein>
    <recommendedName>
        <fullName evidence="5">Glutamate-rich WD repeat-containing protein 1</fullName>
    </recommendedName>
</protein>
<dbReference type="GO" id="GO:0042254">
    <property type="term" value="P:ribosome biogenesis"/>
    <property type="evidence" value="ECO:0007669"/>
    <property type="project" value="TreeGrafter"/>
</dbReference>
<evidence type="ECO:0000313" key="9">
    <source>
        <dbReference type="EMBL" id="KAF2225682.1"/>
    </source>
</evidence>
<keyword evidence="2 6" id="KW-0853">WD repeat</keyword>
<feature type="domain" description="Histone-binding protein RBBP4-like N-terminal" evidence="8">
    <location>
        <begin position="89"/>
        <end position="153"/>
    </location>
</feature>
<gene>
    <name evidence="9" type="ORF">BDZ85DRAFT_316827</name>
</gene>
<dbReference type="InterPro" id="IPR020472">
    <property type="entry name" value="WD40_PAC1"/>
</dbReference>
<dbReference type="InterPro" id="IPR051972">
    <property type="entry name" value="Glutamate-rich_WD_repeat"/>
</dbReference>
<feature type="repeat" description="WD" evidence="6">
    <location>
        <begin position="401"/>
        <end position="437"/>
    </location>
</feature>
<dbReference type="Gene3D" id="2.130.10.10">
    <property type="entry name" value="YVTN repeat-like/Quinoprotein amine dehydrogenase"/>
    <property type="match status" value="1"/>
</dbReference>
<keyword evidence="4" id="KW-0539">Nucleus</keyword>